<dbReference type="SUPFAM" id="SSF53850">
    <property type="entry name" value="Periplasmic binding protein-like II"/>
    <property type="match status" value="1"/>
</dbReference>
<evidence type="ECO:0000313" key="6">
    <source>
        <dbReference type="EMBL" id="WTS17189.1"/>
    </source>
</evidence>
<evidence type="ECO:0000256" key="5">
    <source>
        <dbReference type="SAM" id="SignalP"/>
    </source>
</evidence>
<comment type="subcellular location">
    <subcellularLocation>
        <location evidence="1">Cell envelope</location>
    </subcellularLocation>
</comment>
<protein>
    <submittedName>
        <fullName evidence="6">Sugar ABC transporter substrate-binding protein</fullName>
    </submittedName>
</protein>
<organism evidence="6">
    <name type="scientific">Streptomyces sp. NBC_00119</name>
    <dbReference type="NCBI Taxonomy" id="2975659"/>
    <lineage>
        <taxon>Bacteria</taxon>
        <taxon>Bacillati</taxon>
        <taxon>Actinomycetota</taxon>
        <taxon>Actinomycetes</taxon>
        <taxon>Kitasatosporales</taxon>
        <taxon>Streptomycetaceae</taxon>
        <taxon>Streptomyces</taxon>
    </lineage>
</organism>
<dbReference type="CDD" id="cd13585">
    <property type="entry name" value="PBP2_TMBP_like"/>
    <property type="match status" value="1"/>
</dbReference>
<feature type="signal peptide" evidence="5">
    <location>
        <begin position="1"/>
        <end position="23"/>
    </location>
</feature>
<proteinExistence type="inferred from homology"/>
<evidence type="ECO:0000256" key="2">
    <source>
        <dbReference type="ARBA" id="ARBA00008520"/>
    </source>
</evidence>
<keyword evidence="3" id="KW-0813">Transport</keyword>
<dbReference type="EMBL" id="CP108195">
    <property type="protein sequence ID" value="WTS17189.1"/>
    <property type="molecule type" value="Genomic_DNA"/>
</dbReference>
<dbReference type="InterPro" id="IPR006059">
    <property type="entry name" value="SBP"/>
</dbReference>
<dbReference type="PANTHER" id="PTHR43649:SF31">
    <property type="entry name" value="SN-GLYCEROL-3-PHOSPHATE-BINDING PERIPLASMIC PROTEIN UGPB"/>
    <property type="match status" value="1"/>
</dbReference>
<dbReference type="Gene3D" id="3.40.190.10">
    <property type="entry name" value="Periplasmic binding protein-like II"/>
    <property type="match status" value="1"/>
</dbReference>
<accession>A0AAU1UI21</accession>
<name>A0AAU1UI21_9ACTN</name>
<evidence type="ECO:0000256" key="1">
    <source>
        <dbReference type="ARBA" id="ARBA00004196"/>
    </source>
</evidence>
<gene>
    <name evidence="6" type="ORF">OHU69_42820</name>
</gene>
<dbReference type="PANTHER" id="PTHR43649">
    <property type="entry name" value="ARABINOSE-BINDING PROTEIN-RELATED"/>
    <property type="match status" value="1"/>
</dbReference>
<reference evidence="6" key="1">
    <citation type="submission" date="2022-10" db="EMBL/GenBank/DDBJ databases">
        <title>The complete genomes of actinobacterial strains from the NBC collection.</title>
        <authorList>
            <person name="Joergensen T.S."/>
            <person name="Alvarez Arevalo M."/>
            <person name="Sterndorff E.B."/>
            <person name="Faurdal D."/>
            <person name="Vuksanovic O."/>
            <person name="Mourched A.-S."/>
            <person name="Charusanti P."/>
            <person name="Shaw S."/>
            <person name="Blin K."/>
            <person name="Weber T."/>
        </authorList>
    </citation>
    <scope>NUCLEOTIDE SEQUENCE</scope>
    <source>
        <strain evidence="6">NBC_00119</strain>
    </source>
</reference>
<keyword evidence="4 5" id="KW-0732">Signal</keyword>
<dbReference type="PROSITE" id="PS51257">
    <property type="entry name" value="PROKAR_LIPOPROTEIN"/>
    <property type="match status" value="1"/>
</dbReference>
<comment type="similarity">
    <text evidence="2">Belongs to the bacterial solute-binding protein 1 family.</text>
</comment>
<evidence type="ECO:0000256" key="3">
    <source>
        <dbReference type="ARBA" id="ARBA00022448"/>
    </source>
</evidence>
<dbReference type="GO" id="GO:0030313">
    <property type="term" value="C:cell envelope"/>
    <property type="evidence" value="ECO:0007669"/>
    <property type="project" value="UniProtKB-SubCell"/>
</dbReference>
<evidence type="ECO:0000256" key="4">
    <source>
        <dbReference type="ARBA" id="ARBA00022729"/>
    </source>
</evidence>
<sequence>MRLRAFTALAGALALSLVSGCSAGSSSGSDAHTVTYWLWDSNQLPAYEACAKDFEKENPGLDVRITQMGWNDYWTKLTASFIAGTQPDVFTDHIQKFAQFADLEVLAPLDRLPHTRAIKDADYQPGLAASWVGQDGHRYGAPKDWDTVALFYNKKMAREAGLTAGRLNNLTWNPEDGGTFEKAIAHLTLDRNGVRGDEKGFDKNHVKVYGLATNDAGDGDGQTQWSAFAASMGWRYTDQPAWGTHYNYDDKRFKAAIDWYFGLAKKGYLPPQKDFSQTNGPDVQFGSGTAATSLNGSWMIKTYYGFKGIQAGTAVTPVGPSGKRATMMNGLADSITKHARNKPGAEKWVAYLASHACQRTVGEHGIVFPATKDGTAAAVAAYKKDGIDVTAFTKPVADKTTFSFPITNYAADVYALMRPAMQDIYANDAPVGGLDRTNSQINLLLSQ</sequence>
<feature type="chain" id="PRO_5043491259" evidence="5">
    <location>
        <begin position="24"/>
        <end position="447"/>
    </location>
</feature>
<dbReference type="Pfam" id="PF13416">
    <property type="entry name" value="SBP_bac_8"/>
    <property type="match status" value="1"/>
</dbReference>
<dbReference type="InterPro" id="IPR050490">
    <property type="entry name" value="Bact_solute-bd_prot1"/>
</dbReference>
<dbReference type="AlphaFoldDB" id="A0AAU1UI21"/>